<protein>
    <submittedName>
        <fullName evidence="3">Four-carbon acid sugar kinase family protein</fullName>
    </submittedName>
</protein>
<dbReference type="Pfam" id="PF07005">
    <property type="entry name" value="SBD_N"/>
    <property type="match status" value="1"/>
</dbReference>
<organism evidence="3 4">
    <name type="scientific">Clostridium estertheticum</name>
    <dbReference type="NCBI Taxonomy" id="238834"/>
    <lineage>
        <taxon>Bacteria</taxon>
        <taxon>Bacillati</taxon>
        <taxon>Bacillota</taxon>
        <taxon>Clostridia</taxon>
        <taxon>Eubacteriales</taxon>
        <taxon>Clostridiaceae</taxon>
        <taxon>Clostridium</taxon>
    </lineage>
</organism>
<evidence type="ECO:0000259" key="1">
    <source>
        <dbReference type="Pfam" id="PF07005"/>
    </source>
</evidence>
<sequence>MFKIAIIADDLTGASDSGVQFARKGIETHVIFDINLFSDTSNENVVIVVDTDSRASKTEVAYKRVKCTVSKLHDYGFDFIYKKIDSTLRGNLGYEIDAILDSTSFDYSIVVPAFPKLGRTTVEGVQYLNHVPVSETEVGRDPRTPVKESNVVKLLSLQTNRKCTLIKLDIVRGGIVNIIKKINEERAHENEIFIFDAETEDDLEIIAASQSHYDPSRILWVGSAGLAEFIPKYFGFPDVLPEVMNISPTKNPVILVSGSLSQLTSNQVNQFNKLPQVAQIELNVLDIIQSDKKKADEIKRCFDEVSIATKEGKDISLYTCSLPEYIVATKLSGKELGLDGMEVSNQISNALGEIMSKILKEIPLAGMILTGGDTAKAVCKWSEICGISLINEIEPGIPLGKPINKFDMYVVTKAGAFGKYDSLIKALKMLKGGVSI</sequence>
<keyword evidence="3" id="KW-0808">Transferase</keyword>
<reference evidence="3" key="1">
    <citation type="submission" date="2021-11" db="EMBL/GenBank/DDBJ databases">
        <title>Clostridia strains as spoilage organisms.</title>
        <authorList>
            <person name="Wambui J."/>
            <person name="Stevens M.J.A."/>
            <person name="Stephan R."/>
        </authorList>
    </citation>
    <scope>NUCLEOTIDE SEQUENCE</scope>
    <source>
        <strain evidence="3">CF009</strain>
    </source>
</reference>
<dbReference type="RefSeq" id="WP_216122015.1">
    <property type="nucleotide sequence ID" value="NZ_CP086239.1"/>
</dbReference>
<evidence type="ECO:0000259" key="2">
    <source>
        <dbReference type="Pfam" id="PF17042"/>
    </source>
</evidence>
<proteinExistence type="predicted"/>
<dbReference type="GO" id="GO:0016301">
    <property type="term" value="F:kinase activity"/>
    <property type="evidence" value="ECO:0007669"/>
    <property type="project" value="UniProtKB-KW"/>
</dbReference>
<evidence type="ECO:0000313" key="3">
    <source>
        <dbReference type="EMBL" id="WAG58797.1"/>
    </source>
</evidence>
<evidence type="ECO:0000313" key="4">
    <source>
        <dbReference type="Proteomes" id="UP001164733"/>
    </source>
</evidence>
<feature type="domain" description="Four-carbon acid sugar kinase nucleotide binding" evidence="2">
    <location>
        <begin position="255"/>
        <end position="423"/>
    </location>
</feature>
<dbReference type="Pfam" id="PF17042">
    <property type="entry name" value="NBD_C"/>
    <property type="match status" value="1"/>
</dbReference>
<gene>
    <name evidence="3" type="ORF">LL038_14155</name>
</gene>
<dbReference type="AlphaFoldDB" id="A0AA47EEM3"/>
<name>A0AA47EEM3_9CLOT</name>
<keyword evidence="3" id="KW-0418">Kinase</keyword>
<dbReference type="InterPro" id="IPR010737">
    <property type="entry name" value="4-carb_acid_sugar_kinase_N"/>
</dbReference>
<dbReference type="InterPro" id="IPR031475">
    <property type="entry name" value="NBD_C"/>
</dbReference>
<dbReference type="EMBL" id="CP086239">
    <property type="protein sequence ID" value="WAG58797.1"/>
    <property type="molecule type" value="Genomic_DNA"/>
</dbReference>
<dbReference type="Proteomes" id="UP001164733">
    <property type="component" value="Chromosome"/>
</dbReference>
<feature type="domain" description="Four-carbon acid sugar kinase N-terminal" evidence="1">
    <location>
        <begin position="4"/>
        <end position="228"/>
    </location>
</feature>
<accession>A0AA47EEM3</accession>